<keyword evidence="1" id="KW-0238">DNA-binding</keyword>
<dbReference type="NCBIfam" id="NF002685">
    <property type="entry name" value="PRK02436.1"/>
    <property type="match status" value="1"/>
</dbReference>
<dbReference type="RefSeq" id="WP_016170926.1">
    <property type="nucleotide sequence ID" value="NZ_CP026502.1"/>
</dbReference>
<gene>
    <name evidence="3" type="ORF">SAMN05216438_101227</name>
</gene>
<dbReference type="OrthoDB" id="2241487at2"/>
<reference evidence="3 4" key="1">
    <citation type="submission" date="2016-10" db="EMBL/GenBank/DDBJ databases">
        <authorList>
            <person name="de Groot N.N."/>
        </authorList>
    </citation>
    <scope>NUCLEOTIDE SEQUENCE [LARGE SCALE GENOMIC DNA]</scope>
    <source>
        <strain evidence="3 4">M79</strain>
    </source>
</reference>
<dbReference type="EMBL" id="FOTJ01000001">
    <property type="protein sequence ID" value="SFL09699.1"/>
    <property type="molecule type" value="Genomic_DNA"/>
</dbReference>
<dbReference type="GO" id="GO:0015074">
    <property type="term" value="P:DNA integration"/>
    <property type="evidence" value="ECO:0007669"/>
    <property type="project" value="InterPro"/>
</dbReference>
<dbReference type="GO" id="GO:0006310">
    <property type="term" value="P:DNA recombination"/>
    <property type="evidence" value="ECO:0007669"/>
    <property type="project" value="UniProtKB-KW"/>
</dbReference>
<dbReference type="PROSITE" id="PS51900">
    <property type="entry name" value="CB"/>
    <property type="match status" value="1"/>
</dbReference>
<dbReference type="InterPro" id="IPR002104">
    <property type="entry name" value="Integrase_catalytic"/>
</dbReference>
<dbReference type="Proteomes" id="UP000181969">
    <property type="component" value="Unassembled WGS sequence"/>
</dbReference>
<dbReference type="InterPro" id="IPR010998">
    <property type="entry name" value="Integrase_recombinase_N"/>
</dbReference>
<sequence length="242" mass="28827">MNLVKNMILSNEIPNFLESKNFSENTKSNYLYDLRNFAEFFEKRTISRESLMLYRQSLKKLAVAAQRRKISSANQFLLYLYDKNLLKEYHKIQQVNAPKKEVKKKLEIKNMSSVYKPVTSPGHFLAFLILEFGLTFSEIQHLRWENFNWKFRILTVEKAGLKRVLPIRDKFALYTQRINNADELFTKSRQFLYLELKKYTDLTAKELREQYILQQVRLGKTVYELAEALGLSTTTTLEKYYK</sequence>
<dbReference type="InterPro" id="IPR011010">
    <property type="entry name" value="DNA_brk_join_enz"/>
</dbReference>
<name>A0A1I4EWK8_9LACT</name>
<dbReference type="Gene3D" id="1.10.443.10">
    <property type="entry name" value="Intergrase catalytic core"/>
    <property type="match status" value="1"/>
</dbReference>
<dbReference type="InterPro" id="IPR044068">
    <property type="entry name" value="CB"/>
</dbReference>
<dbReference type="InterPro" id="IPR013762">
    <property type="entry name" value="Integrase-like_cat_sf"/>
</dbReference>
<organism evidence="3 4">
    <name type="scientific">Lactococcus garvieae</name>
    <dbReference type="NCBI Taxonomy" id="1363"/>
    <lineage>
        <taxon>Bacteria</taxon>
        <taxon>Bacillati</taxon>
        <taxon>Bacillota</taxon>
        <taxon>Bacilli</taxon>
        <taxon>Lactobacillales</taxon>
        <taxon>Streptococcaceae</taxon>
        <taxon>Lactococcus</taxon>
    </lineage>
</organism>
<accession>A0A1I4EWK8</accession>
<protein>
    <submittedName>
        <fullName evidence="3">Site-specific recombinase XerD</fullName>
    </submittedName>
</protein>
<dbReference type="SUPFAM" id="SSF56349">
    <property type="entry name" value="DNA breaking-rejoining enzymes"/>
    <property type="match status" value="1"/>
</dbReference>
<evidence type="ECO:0000256" key="1">
    <source>
        <dbReference type="ARBA" id="ARBA00023125"/>
    </source>
</evidence>
<evidence type="ECO:0000256" key="2">
    <source>
        <dbReference type="ARBA" id="ARBA00023172"/>
    </source>
</evidence>
<dbReference type="GO" id="GO:0003677">
    <property type="term" value="F:DNA binding"/>
    <property type="evidence" value="ECO:0007669"/>
    <property type="project" value="UniProtKB-UniRule"/>
</dbReference>
<keyword evidence="2" id="KW-0233">DNA recombination</keyword>
<dbReference type="Gene3D" id="1.10.150.130">
    <property type="match status" value="1"/>
</dbReference>
<proteinExistence type="predicted"/>
<dbReference type="AlphaFoldDB" id="A0A1I4EWK8"/>
<evidence type="ECO:0000313" key="3">
    <source>
        <dbReference type="EMBL" id="SFL09699.1"/>
    </source>
</evidence>
<evidence type="ECO:0000313" key="4">
    <source>
        <dbReference type="Proteomes" id="UP000181969"/>
    </source>
</evidence>
<dbReference type="PROSITE" id="PS51898">
    <property type="entry name" value="TYR_RECOMBINASE"/>
    <property type="match status" value="1"/>
</dbReference>